<keyword evidence="1" id="KW-0175">Coiled coil</keyword>
<reference evidence="2 3" key="1">
    <citation type="journal article" date="2024" name="Ann. Entomol. Soc. Am.">
        <title>Genomic analyses of the southern and eastern yellowjacket wasps (Hymenoptera: Vespidae) reveal evolutionary signatures of social life.</title>
        <authorList>
            <person name="Catto M.A."/>
            <person name="Caine P.B."/>
            <person name="Orr S.E."/>
            <person name="Hunt B.G."/>
            <person name="Goodisman M.A.D."/>
        </authorList>
    </citation>
    <scope>NUCLEOTIDE SEQUENCE [LARGE SCALE GENOMIC DNA]</scope>
    <source>
        <strain evidence="2">232</strain>
        <tissue evidence="2">Head and thorax</tissue>
    </source>
</reference>
<dbReference type="EMBL" id="JAYRBN010000075">
    <property type="protein sequence ID" value="KAL2732726.1"/>
    <property type="molecule type" value="Genomic_DNA"/>
</dbReference>
<sequence length="171" mass="20408">MYLQSFRVSKLDFGPFKILLLKDNMDAIISMTSFYYVMSKFSNLLITLKQKIDKLRTEIREDINNFNKNDEHIVNSNQEIGANNKLKIYVTILDLEKQLNILENTFNDSWLRIFLYVSNYMCIVPLAKEVHEEITKHIITMHKITFPEYNFPENNFKENEKCLLEEYSDVF</sequence>
<evidence type="ECO:0000313" key="3">
    <source>
        <dbReference type="Proteomes" id="UP001607303"/>
    </source>
</evidence>
<name>A0ABD2BIX7_VESMC</name>
<gene>
    <name evidence="2" type="ORF">V1477_014967</name>
</gene>
<evidence type="ECO:0000256" key="1">
    <source>
        <dbReference type="SAM" id="Coils"/>
    </source>
</evidence>
<dbReference type="AlphaFoldDB" id="A0ABD2BIX7"/>
<organism evidence="2 3">
    <name type="scientific">Vespula maculifrons</name>
    <name type="common">Eastern yellow jacket</name>
    <name type="synonym">Wasp</name>
    <dbReference type="NCBI Taxonomy" id="7453"/>
    <lineage>
        <taxon>Eukaryota</taxon>
        <taxon>Metazoa</taxon>
        <taxon>Ecdysozoa</taxon>
        <taxon>Arthropoda</taxon>
        <taxon>Hexapoda</taxon>
        <taxon>Insecta</taxon>
        <taxon>Pterygota</taxon>
        <taxon>Neoptera</taxon>
        <taxon>Endopterygota</taxon>
        <taxon>Hymenoptera</taxon>
        <taxon>Apocrita</taxon>
        <taxon>Aculeata</taxon>
        <taxon>Vespoidea</taxon>
        <taxon>Vespidae</taxon>
        <taxon>Vespinae</taxon>
        <taxon>Vespula</taxon>
    </lineage>
</organism>
<comment type="caution">
    <text evidence="2">The sequence shown here is derived from an EMBL/GenBank/DDBJ whole genome shotgun (WGS) entry which is preliminary data.</text>
</comment>
<evidence type="ECO:0000313" key="2">
    <source>
        <dbReference type="EMBL" id="KAL2732726.1"/>
    </source>
</evidence>
<feature type="coiled-coil region" evidence="1">
    <location>
        <begin position="38"/>
        <end position="65"/>
    </location>
</feature>
<keyword evidence="3" id="KW-1185">Reference proteome</keyword>
<proteinExistence type="predicted"/>
<protein>
    <submittedName>
        <fullName evidence="2">Uncharacterized protein</fullName>
    </submittedName>
</protein>
<dbReference type="Proteomes" id="UP001607303">
    <property type="component" value="Unassembled WGS sequence"/>
</dbReference>
<accession>A0ABD2BIX7</accession>